<dbReference type="Pfam" id="PF07876">
    <property type="entry name" value="Dabb"/>
    <property type="match status" value="1"/>
</dbReference>
<dbReference type="Gene3D" id="3.30.70.100">
    <property type="match status" value="1"/>
</dbReference>
<dbReference type="EMBL" id="CP036525">
    <property type="protein sequence ID" value="QDT01983.1"/>
    <property type="molecule type" value="Genomic_DNA"/>
</dbReference>
<dbReference type="InterPro" id="IPR011008">
    <property type="entry name" value="Dimeric_a/b-barrel"/>
</dbReference>
<feature type="domain" description="Stress-response A/B barrel" evidence="1">
    <location>
        <begin position="2"/>
        <end position="99"/>
    </location>
</feature>
<accession>A0A517N4C4</accession>
<organism evidence="2 3">
    <name type="scientific">Rubripirellula lacrimiformis</name>
    <dbReference type="NCBI Taxonomy" id="1930273"/>
    <lineage>
        <taxon>Bacteria</taxon>
        <taxon>Pseudomonadati</taxon>
        <taxon>Planctomycetota</taxon>
        <taxon>Planctomycetia</taxon>
        <taxon>Pirellulales</taxon>
        <taxon>Pirellulaceae</taxon>
        <taxon>Rubripirellula</taxon>
    </lineage>
</organism>
<dbReference type="SMART" id="SM00886">
    <property type="entry name" value="Dabb"/>
    <property type="match status" value="1"/>
</dbReference>
<dbReference type="Proteomes" id="UP000318538">
    <property type="component" value="Chromosome"/>
</dbReference>
<evidence type="ECO:0000259" key="1">
    <source>
        <dbReference type="PROSITE" id="PS51502"/>
    </source>
</evidence>
<protein>
    <submittedName>
        <fullName evidence="2">Stress responsive A/B Barrel Domain protein</fullName>
    </submittedName>
</protein>
<dbReference type="KEGG" id="rlc:K227x_03540"/>
<sequence length="102" mass="11523">MFYHSVHFWLRDGVGEAERQQVIEGVKSLGNSPNMESARVGVPAMTDRAVVDNSYSIQLIAVFADKAAHDRYQSTDDEVHQAFIANFKPYWTKVVIYDSLDA</sequence>
<dbReference type="PROSITE" id="PS51502">
    <property type="entry name" value="S_R_A_B_BARREL"/>
    <property type="match status" value="1"/>
</dbReference>
<evidence type="ECO:0000313" key="2">
    <source>
        <dbReference type="EMBL" id="QDT01983.1"/>
    </source>
</evidence>
<reference evidence="2 3" key="1">
    <citation type="submission" date="2019-02" db="EMBL/GenBank/DDBJ databases">
        <title>Deep-cultivation of Planctomycetes and their phenomic and genomic characterization uncovers novel biology.</title>
        <authorList>
            <person name="Wiegand S."/>
            <person name="Jogler M."/>
            <person name="Boedeker C."/>
            <person name="Pinto D."/>
            <person name="Vollmers J."/>
            <person name="Rivas-Marin E."/>
            <person name="Kohn T."/>
            <person name="Peeters S.H."/>
            <person name="Heuer A."/>
            <person name="Rast P."/>
            <person name="Oberbeckmann S."/>
            <person name="Bunk B."/>
            <person name="Jeske O."/>
            <person name="Meyerdierks A."/>
            <person name="Storesund J.E."/>
            <person name="Kallscheuer N."/>
            <person name="Luecker S."/>
            <person name="Lage O.M."/>
            <person name="Pohl T."/>
            <person name="Merkel B.J."/>
            <person name="Hornburger P."/>
            <person name="Mueller R.-W."/>
            <person name="Bruemmer F."/>
            <person name="Labrenz M."/>
            <person name="Spormann A.M."/>
            <person name="Op den Camp H."/>
            <person name="Overmann J."/>
            <person name="Amann R."/>
            <person name="Jetten M.S.M."/>
            <person name="Mascher T."/>
            <person name="Medema M.H."/>
            <person name="Devos D.P."/>
            <person name="Kaster A.-K."/>
            <person name="Ovreas L."/>
            <person name="Rohde M."/>
            <person name="Galperin M.Y."/>
            <person name="Jogler C."/>
        </authorList>
    </citation>
    <scope>NUCLEOTIDE SEQUENCE [LARGE SCALE GENOMIC DNA]</scope>
    <source>
        <strain evidence="2 3">K22_7</strain>
    </source>
</reference>
<dbReference type="AlphaFoldDB" id="A0A517N4C4"/>
<dbReference type="InterPro" id="IPR013097">
    <property type="entry name" value="Dabb"/>
</dbReference>
<dbReference type="SUPFAM" id="SSF54909">
    <property type="entry name" value="Dimeric alpha+beta barrel"/>
    <property type="match status" value="1"/>
</dbReference>
<proteinExistence type="predicted"/>
<gene>
    <name evidence="2" type="ORF">K227x_03540</name>
</gene>
<evidence type="ECO:0000313" key="3">
    <source>
        <dbReference type="Proteomes" id="UP000318538"/>
    </source>
</evidence>
<keyword evidence="3" id="KW-1185">Reference proteome</keyword>
<name>A0A517N4C4_9BACT</name>
<dbReference type="RefSeq" id="WP_218933691.1">
    <property type="nucleotide sequence ID" value="NZ_CP036525.1"/>
</dbReference>